<dbReference type="OrthoDB" id="421993at2759"/>
<dbReference type="GO" id="GO:0004040">
    <property type="term" value="F:amidase activity"/>
    <property type="evidence" value="ECO:0007669"/>
    <property type="project" value="TreeGrafter"/>
</dbReference>
<dbReference type="AlphaFoldDB" id="A0A078BBB9"/>
<evidence type="ECO:0000259" key="1">
    <source>
        <dbReference type="Pfam" id="PF01425"/>
    </source>
</evidence>
<accession>A0A078BBB9</accession>
<dbReference type="Pfam" id="PF01425">
    <property type="entry name" value="Amidase"/>
    <property type="match status" value="1"/>
</dbReference>
<sequence length="188" mass="20817">MFPQVDEQKQKIILKVNQKKELYDKALLIVAEKDILMQKARQTKDFTLIGAFHGIPFSFKDQIQIKGVASTVGCSFLTNNIDQEDANIVKVIRQEGGIPFVKSNVPQMTLSLHTDNPIFGQAQNPYDETRNTGGSSGGEGGLLAARCSPIGIGTDILGSLARLRTSCEIWAYFYGNQLPYSWTNDQKC</sequence>
<organism evidence="2 3">
    <name type="scientific">Stylonychia lemnae</name>
    <name type="common">Ciliate</name>
    <dbReference type="NCBI Taxonomy" id="5949"/>
    <lineage>
        <taxon>Eukaryota</taxon>
        <taxon>Sar</taxon>
        <taxon>Alveolata</taxon>
        <taxon>Ciliophora</taxon>
        <taxon>Intramacronucleata</taxon>
        <taxon>Spirotrichea</taxon>
        <taxon>Stichotrichia</taxon>
        <taxon>Sporadotrichida</taxon>
        <taxon>Oxytrichidae</taxon>
        <taxon>Stylonychinae</taxon>
        <taxon>Stylonychia</taxon>
    </lineage>
</organism>
<dbReference type="InterPro" id="IPR023631">
    <property type="entry name" value="Amidase_dom"/>
</dbReference>
<evidence type="ECO:0000313" key="2">
    <source>
        <dbReference type="EMBL" id="CDW91491.1"/>
    </source>
</evidence>
<dbReference type="SUPFAM" id="SSF75304">
    <property type="entry name" value="Amidase signature (AS) enzymes"/>
    <property type="match status" value="1"/>
</dbReference>
<gene>
    <name evidence="2" type="primary">Contig224.g260</name>
    <name evidence="2" type="ORF">STYLEM_20646</name>
</gene>
<dbReference type="GO" id="GO:0009062">
    <property type="term" value="P:fatty acid catabolic process"/>
    <property type="evidence" value="ECO:0007669"/>
    <property type="project" value="TreeGrafter"/>
</dbReference>
<name>A0A078BBB9_STYLE</name>
<feature type="domain" description="Amidase" evidence="1">
    <location>
        <begin position="25"/>
        <end position="159"/>
    </location>
</feature>
<dbReference type="InterPro" id="IPR036928">
    <property type="entry name" value="AS_sf"/>
</dbReference>
<dbReference type="Gene3D" id="3.90.1300.10">
    <property type="entry name" value="Amidase signature (AS) domain"/>
    <property type="match status" value="1"/>
</dbReference>
<dbReference type="Proteomes" id="UP000039865">
    <property type="component" value="Unassembled WGS sequence"/>
</dbReference>
<dbReference type="GO" id="GO:0017064">
    <property type="term" value="F:fatty acid amide hydrolase activity"/>
    <property type="evidence" value="ECO:0007669"/>
    <property type="project" value="TreeGrafter"/>
</dbReference>
<dbReference type="InParanoid" id="A0A078BBB9"/>
<reference evidence="2 3" key="1">
    <citation type="submission" date="2014-06" db="EMBL/GenBank/DDBJ databases">
        <authorList>
            <person name="Swart Estienne"/>
        </authorList>
    </citation>
    <scope>NUCLEOTIDE SEQUENCE [LARGE SCALE GENOMIC DNA]</scope>
    <source>
        <strain evidence="2 3">130c</strain>
    </source>
</reference>
<dbReference type="EMBL" id="CCKQ01019477">
    <property type="protein sequence ID" value="CDW91491.1"/>
    <property type="molecule type" value="Genomic_DNA"/>
</dbReference>
<evidence type="ECO:0000313" key="3">
    <source>
        <dbReference type="Proteomes" id="UP000039865"/>
    </source>
</evidence>
<proteinExistence type="predicted"/>
<dbReference type="PANTHER" id="PTHR45847">
    <property type="entry name" value="FATTY ACID AMIDE HYDROLASE"/>
    <property type="match status" value="1"/>
</dbReference>
<dbReference type="PANTHER" id="PTHR45847:SF6">
    <property type="entry name" value="FATTY ACID AMIDE HYDROLASE"/>
    <property type="match status" value="1"/>
</dbReference>
<protein>
    <submittedName>
        <fullName evidence="2">Amidase family protein</fullName>
    </submittedName>
</protein>
<keyword evidence="3" id="KW-1185">Reference proteome</keyword>
<dbReference type="InterPro" id="IPR052096">
    <property type="entry name" value="Endocannabinoid_amidase"/>
</dbReference>